<dbReference type="EMBL" id="MCFH01000029">
    <property type="protein sequence ID" value="ORX47893.1"/>
    <property type="molecule type" value="Genomic_DNA"/>
</dbReference>
<evidence type="ECO:0000259" key="3">
    <source>
        <dbReference type="Pfam" id="PF23416"/>
    </source>
</evidence>
<comment type="caution">
    <text evidence="4">The sequence shown here is derived from an EMBL/GenBank/DDBJ whole genome shotgun (WGS) entry which is preliminary data.</text>
</comment>
<reference evidence="4 5" key="2">
    <citation type="submission" date="2016-08" db="EMBL/GenBank/DDBJ databases">
        <title>Pervasive Adenine N6-methylation of Active Genes in Fungi.</title>
        <authorList>
            <consortium name="DOE Joint Genome Institute"/>
            <person name="Mondo S.J."/>
            <person name="Dannebaum R.O."/>
            <person name="Kuo R.C."/>
            <person name="Labutti K."/>
            <person name="Haridas S."/>
            <person name="Kuo A."/>
            <person name="Salamov A."/>
            <person name="Ahrendt S.R."/>
            <person name="Lipzen A."/>
            <person name="Sullivan W."/>
            <person name="Andreopoulos W.B."/>
            <person name="Clum A."/>
            <person name="Lindquist E."/>
            <person name="Daum C."/>
            <person name="Ramamoorthy G.K."/>
            <person name="Gryganskyi A."/>
            <person name="Culley D."/>
            <person name="Magnuson J.K."/>
            <person name="James T.Y."/>
            <person name="O'Malley M.A."/>
            <person name="Stajich J.E."/>
            <person name="Spatafora J.W."/>
            <person name="Visel A."/>
            <person name="Grigoriev I.V."/>
        </authorList>
    </citation>
    <scope>NUCLEOTIDE SEQUENCE [LARGE SCALE GENOMIC DNA]</scope>
    <source>
        <strain evidence="5">finn</strain>
    </source>
</reference>
<evidence type="ECO:0000256" key="2">
    <source>
        <dbReference type="SAM" id="SignalP"/>
    </source>
</evidence>
<organism evidence="4 5">
    <name type="scientific">Piromyces finnis</name>
    <dbReference type="NCBI Taxonomy" id="1754191"/>
    <lineage>
        <taxon>Eukaryota</taxon>
        <taxon>Fungi</taxon>
        <taxon>Fungi incertae sedis</taxon>
        <taxon>Chytridiomycota</taxon>
        <taxon>Chytridiomycota incertae sedis</taxon>
        <taxon>Neocallimastigomycetes</taxon>
        <taxon>Neocallimastigales</taxon>
        <taxon>Neocallimastigaceae</taxon>
        <taxon>Piromyces</taxon>
    </lineage>
</organism>
<proteinExistence type="predicted"/>
<dbReference type="Pfam" id="PF23416">
    <property type="entry name" value="DUF7107"/>
    <property type="match status" value="1"/>
</dbReference>
<dbReference type="OrthoDB" id="4405280at2759"/>
<feature type="transmembrane region" description="Helical" evidence="1">
    <location>
        <begin position="127"/>
        <end position="151"/>
    </location>
</feature>
<keyword evidence="2" id="KW-0732">Signal</keyword>
<feature type="signal peptide" evidence="2">
    <location>
        <begin position="1"/>
        <end position="21"/>
    </location>
</feature>
<name>A0A1Y1V7L6_9FUNG</name>
<evidence type="ECO:0000313" key="5">
    <source>
        <dbReference type="Proteomes" id="UP000193719"/>
    </source>
</evidence>
<dbReference type="Proteomes" id="UP000193719">
    <property type="component" value="Unassembled WGS sequence"/>
</dbReference>
<feature type="chain" id="PRO_5012123976" description="DUF7107 domain-containing protein" evidence="2">
    <location>
        <begin position="22"/>
        <end position="209"/>
    </location>
</feature>
<evidence type="ECO:0000256" key="1">
    <source>
        <dbReference type="SAM" id="Phobius"/>
    </source>
</evidence>
<dbReference type="AlphaFoldDB" id="A0A1Y1V7L6"/>
<keyword evidence="1" id="KW-1133">Transmembrane helix</keyword>
<feature type="domain" description="DUF7107" evidence="3">
    <location>
        <begin position="34"/>
        <end position="77"/>
    </location>
</feature>
<keyword evidence="5" id="KW-1185">Reference proteome</keyword>
<accession>A0A1Y1V7L6</accession>
<gene>
    <name evidence="4" type="ORF">BCR36DRAFT_413421</name>
</gene>
<keyword evidence="1" id="KW-0812">Transmembrane</keyword>
<protein>
    <recommendedName>
        <fullName evidence="3">DUF7107 domain-containing protein</fullName>
    </recommendedName>
</protein>
<reference evidence="4 5" key="1">
    <citation type="submission" date="2016-08" db="EMBL/GenBank/DDBJ databases">
        <title>Genomes of anaerobic fungi encode conserved fungal cellulosomes for biomass hydrolysis.</title>
        <authorList>
            <consortium name="DOE Joint Genome Institute"/>
            <person name="Haitjema C.H."/>
            <person name="Gilmore S.P."/>
            <person name="Henske J.K."/>
            <person name="Solomon K.V."/>
            <person name="De Groot R."/>
            <person name="Kuo A."/>
            <person name="Mondo S.J."/>
            <person name="Salamov A.A."/>
            <person name="Labutti K."/>
            <person name="Zhao Z."/>
            <person name="Chiniquy J."/>
            <person name="Barry K."/>
            <person name="Brewer H.M."/>
            <person name="Purvine S.O."/>
            <person name="Wright A.T."/>
            <person name="Boxma B."/>
            <person name="Van Alen T."/>
            <person name="Hackstein J.H."/>
            <person name="Baker S.E."/>
            <person name="Grigoriev I.V."/>
            <person name="O'Malley M.A."/>
        </authorList>
    </citation>
    <scope>NUCLEOTIDE SEQUENCE [LARGE SCALE GENOMIC DNA]</scope>
    <source>
        <strain evidence="5">finn</strain>
    </source>
</reference>
<sequence>MLNKTILFSLCFIICIKLICAIPYERRDFYASLCNTDADCYFSICHNGYCVSDKPEGSECKKSKDCSNGQFCNDGKCKNQLTPGSPCKKDEQCMGTSEIFTGYCDANDRCLMEKDYSRDISFKKSPIMIILKTIFIIIPFCSLGFCLYLIYCYVYQECFNKFDDSGYTPVKETEPLPHPYNNFNNDNMSNDKEDMILQMLKLFNGLKNH</sequence>
<dbReference type="InterPro" id="IPR055531">
    <property type="entry name" value="DUF7107"/>
</dbReference>
<keyword evidence="1" id="KW-0472">Membrane</keyword>
<evidence type="ECO:0000313" key="4">
    <source>
        <dbReference type="EMBL" id="ORX47893.1"/>
    </source>
</evidence>